<dbReference type="Proteomes" id="UP001153269">
    <property type="component" value="Unassembled WGS sequence"/>
</dbReference>
<keyword evidence="2" id="KW-1185">Reference proteome</keyword>
<gene>
    <name evidence="1" type="ORF">PLEPLA_LOCUS3821</name>
</gene>
<dbReference type="AlphaFoldDB" id="A0A9N7TN82"/>
<reference evidence="1" key="1">
    <citation type="submission" date="2020-03" db="EMBL/GenBank/DDBJ databases">
        <authorList>
            <person name="Weist P."/>
        </authorList>
    </citation>
    <scope>NUCLEOTIDE SEQUENCE</scope>
</reference>
<accession>A0A9N7TN82</accession>
<dbReference type="EMBL" id="CADEAL010000188">
    <property type="protein sequence ID" value="CAB1416065.1"/>
    <property type="molecule type" value="Genomic_DNA"/>
</dbReference>
<evidence type="ECO:0000313" key="2">
    <source>
        <dbReference type="Proteomes" id="UP001153269"/>
    </source>
</evidence>
<proteinExistence type="predicted"/>
<evidence type="ECO:0000313" key="1">
    <source>
        <dbReference type="EMBL" id="CAB1416065.1"/>
    </source>
</evidence>
<organism evidence="1 2">
    <name type="scientific">Pleuronectes platessa</name>
    <name type="common">European plaice</name>
    <dbReference type="NCBI Taxonomy" id="8262"/>
    <lineage>
        <taxon>Eukaryota</taxon>
        <taxon>Metazoa</taxon>
        <taxon>Chordata</taxon>
        <taxon>Craniata</taxon>
        <taxon>Vertebrata</taxon>
        <taxon>Euteleostomi</taxon>
        <taxon>Actinopterygii</taxon>
        <taxon>Neopterygii</taxon>
        <taxon>Teleostei</taxon>
        <taxon>Neoteleostei</taxon>
        <taxon>Acanthomorphata</taxon>
        <taxon>Carangaria</taxon>
        <taxon>Pleuronectiformes</taxon>
        <taxon>Pleuronectoidei</taxon>
        <taxon>Pleuronectidae</taxon>
        <taxon>Pleuronectes</taxon>
    </lineage>
</organism>
<sequence>MELHPACTRVLVFQRYPKIYFPVRSGSELEPACPGGAAGAASLSCPSCVYVGRQLCPGTTCRCACKL</sequence>
<name>A0A9N7TN82_PLEPL</name>
<comment type="caution">
    <text evidence="1">The sequence shown here is derived from an EMBL/GenBank/DDBJ whole genome shotgun (WGS) entry which is preliminary data.</text>
</comment>
<protein>
    <submittedName>
        <fullName evidence="1">Uncharacterized protein</fullName>
    </submittedName>
</protein>